<keyword evidence="3" id="KW-1185">Reference proteome</keyword>
<evidence type="ECO:0000256" key="1">
    <source>
        <dbReference type="SAM" id="SignalP"/>
    </source>
</evidence>
<dbReference type="RefSeq" id="WP_146516685.1">
    <property type="nucleotide sequence ID" value="NZ_SJPI01000003.1"/>
</dbReference>
<dbReference type="Proteomes" id="UP000316598">
    <property type="component" value="Unassembled WGS sequence"/>
</dbReference>
<feature type="signal peptide" evidence="1">
    <location>
        <begin position="1"/>
        <end position="23"/>
    </location>
</feature>
<dbReference type="OrthoDB" id="292704at2"/>
<dbReference type="EMBL" id="SJPI01000003">
    <property type="protein sequence ID" value="TWT49117.1"/>
    <property type="molecule type" value="Genomic_DNA"/>
</dbReference>
<reference evidence="2 3" key="1">
    <citation type="submission" date="2019-02" db="EMBL/GenBank/DDBJ databases">
        <title>Deep-cultivation of Planctomycetes and their phenomic and genomic characterization uncovers novel biology.</title>
        <authorList>
            <person name="Wiegand S."/>
            <person name="Jogler M."/>
            <person name="Boedeker C."/>
            <person name="Pinto D."/>
            <person name="Vollmers J."/>
            <person name="Rivas-Marin E."/>
            <person name="Kohn T."/>
            <person name="Peeters S.H."/>
            <person name="Heuer A."/>
            <person name="Rast P."/>
            <person name="Oberbeckmann S."/>
            <person name="Bunk B."/>
            <person name="Jeske O."/>
            <person name="Meyerdierks A."/>
            <person name="Storesund J.E."/>
            <person name="Kallscheuer N."/>
            <person name="Luecker S."/>
            <person name="Lage O.M."/>
            <person name="Pohl T."/>
            <person name="Merkel B.J."/>
            <person name="Hornburger P."/>
            <person name="Mueller R.-W."/>
            <person name="Bruemmer F."/>
            <person name="Labrenz M."/>
            <person name="Spormann A.M."/>
            <person name="Op Den Camp H."/>
            <person name="Overmann J."/>
            <person name="Amann R."/>
            <person name="Jetten M.S.M."/>
            <person name="Mascher T."/>
            <person name="Medema M.H."/>
            <person name="Devos D.P."/>
            <person name="Kaster A.-K."/>
            <person name="Ovreas L."/>
            <person name="Rohde M."/>
            <person name="Galperin M.Y."/>
            <person name="Jogler C."/>
        </authorList>
    </citation>
    <scope>NUCLEOTIDE SEQUENCE [LARGE SCALE GENOMIC DNA]</scope>
    <source>
        <strain evidence="2 3">Pla22</strain>
    </source>
</reference>
<feature type="chain" id="PRO_5023151145" evidence="1">
    <location>
        <begin position="24"/>
        <end position="156"/>
    </location>
</feature>
<comment type="caution">
    <text evidence="2">The sequence shown here is derived from an EMBL/GenBank/DDBJ whole genome shotgun (WGS) entry which is preliminary data.</text>
</comment>
<name>A0A5C5WF14_9BACT</name>
<organism evidence="2 3">
    <name type="scientific">Rubripirellula amarantea</name>
    <dbReference type="NCBI Taxonomy" id="2527999"/>
    <lineage>
        <taxon>Bacteria</taxon>
        <taxon>Pseudomonadati</taxon>
        <taxon>Planctomycetota</taxon>
        <taxon>Planctomycetia</taxon>
        <taxon>Pirellulales</taxon>
        <taxon>Pirellulaceae</taxon>
        <taxon>Rubripirellula</taxon>
    </lineage>
</organism>
<evidence type="ECO:0000313" key="3">
    <source>
        <dbReference type="Proteomes" id="UP000316598"/>
    </source>
</evidence>
<proteinExistence type="predicted"/>
<keyword evidence="1" id="KW-0732">Signal</keyword>
<gene>
    <name evidence="2" type="ORF">Pla22_43090</name>
</gene>
<sequence precursor="true">MNRIFVICALLGFSVLLSDKAQAEHRHHHRHSTYYSGGLWYTDSFPGYGYSNLGYSGFNHSDLDYRGSGYRDFGYRNPGYPRHGYPSYGFGYVYDPYARGSFEAPDLLNDPLFQAQHKFDSRYPGRYQSASPLQFKDSSLNEPVRRSRHRIFGRNR</sequence>
<accession>A0A5C5WF14</accession>
<dbReference type="AlphaFoldDB" id="A0A5C5WF14"/>
<evidence type="ECO:0000313" key="2">
    <source>
        <dbReference type="EMBL" id="TWT49117.1"/>
    </source>
</evidence>
<protein>
    <submittedName>
        <fullName evidence="2">Uncharacterized protein</fullName>
    </submittedName>
</protein>